<feature type="domain" description="AMP-dependent synthetase/ligase" evidence="4">
    <location>
        <begin position="73"/>
        <end position="180"/>
    </location>
</feature>
<name>A1CN36_ASPCL</name>
<dbReference type="STRING" id="344612.A1CN36"/>
<proteinExistence type="inferred from homology"/>
<dbReference type="Proteomes" id="UP000006701">
    <property type="component" value="Unassembled WGS sequence"/>
</dbReference>
<dbReference type="KEGG" id="act:ACLA_099170"/>
<dbReference type="GO" id="GO:0016405">
    <property type="term" value="F:CoA-ligase activity"/>
    <property type="evidence" value="ECO:0007669"/>
    <property type="project" value="TreeGrafter"/>
</dbReference>
<keyword evidence="3" id="KW-1133">Transmembrane helix</keyword>
<keyword evidence="6" id="KW-1185">Reference proteome</keyword>
<dbReference type="GeneID" id="4702144"/>
<reference evidence="5 6" key="1">
    <citation type="journal article" date="2008" name="PLoS Genet.">
        <title>Genomic islands in the pathogenic filamentous fungus Aspergillus fumigatus.</title>
        <authorList>
            <person name="Fedorova N.D."/>
            <person name="Khaldi N."/>
            <person name="Joardar V.S."/>
            <person name="Maiti R."/>
            <person name="Amedeo P."/>
            <person name="Anderson M.J."/>
            <person name="Crabtree J."/>
            <person name="Silva J.C."/>
            <person name="Badger J.H."/>
            <person name="Albarraq A."/>
            <person name="Angiuoli S."/>
            <person name="Bussey H."/>
            <person name="Bowyer P."/>
            <person name="Cotty P.J."/>
            <person name="Dyer P.S."/>
            <person name="Egan A."/>
            <person name="Galens K."/>
            <person name="Fraser-Liggett C.M."/>
            <person name="Haas B.J."/>
            <person name="Inman J.M."/>
            <person name="Kent R."/>
            <person name="Lemieux S."/>
            <person name="Malavazi I."/>
            <person name="Orvis J."/>
            <person name="Roemer T."/>
            <person name="Ronning C.M."/>
            <person name="Sundaram J.P."/>
            <person name="Sutton G."/>
            <person name="Turner G."/>
            <person name="Venter J.C."/>
            <person name="White O.R."/>
            <person name="Whitty B.R."/>
            <person name="Youngman P."/>
            <person name="Wolfe K.H."/>
            <person name="Goldman G.H."/>
            <person name="Wortman J.R."/>
            <person name="Jiang B."/>
            <person name="Denning D.W."/>
            <person name="Nierman W.C."/>
        </authorList>
    </citation>
    <scope>NUCLEOTIDE SEQUENCE [LARGE SCALE GENOMIC DNA]</scope>
    <source>
        <strain evidence="6">ATCC 1007 / CBS 513.65 / DSM 816 / NCTC 3887 / NRRL 1</strain>
    </source>
</reference>
<feature type="transmembrane region" description="Helical" evidence="3">
    <location>
        <begin position="157"/>
        <end position="179"/>
    </location>
</feature>
<sequence>MELAVGGCPKHHLTQCAGSSSHHLGSALHRGYCQPSQSQFPGQGLGALPQRLTIKRRSMRLFWKRQKAGLSAERIIVVDDARQDVWQTNASSIPDDDFNRPHIPPITNPEKEVAVLVYSSGTASLSKGVMLSHYNIVANLLQAEAVDTSVLTHRDTALAFLPFLHIMGLSFLINYSFYIGTGYYRNYIRIRILFHS</sequence>
<dbReference type="PANTHER" id="PTHR24096:SF149">
    <property type="entry name" value="AMP-BINDING DOMAIN-CONTAINING PROTEIN-RELATED"/>
    <property type="match status" value="1"/>
</dbReference>
<evidence type="ECO:0000256" key="3">
    <source>
        <dbReference type="SAM" id="Phobius"/>
    </source>
</evidence>
<evidence type="ECO:0000313" key="6">
    <source>
        <dbReference type="Proteomes" id="UP000006701"/>
    </source>
</evidence>
<dbReference type="SUPFAM" id="SSF56801">
    <property type="entry name" value="Acetyl-CoA synthetase-like"/>
    <property type="match status" value="1"/>
</dbReference>
<comment type="similarity">
    <text evidence="1">Belongs to the ATP-dependent AMP-binding enzyme family.</text>
</comment>
<evidence type="ECO:0000256" key="2">
    <source>
        <dbReference type="ARBA" id="ARBA00022598"/>
    </source>
</evidence>
<evidence type="ECO:0000259" key="4">
    <source>
        <dbReference type="Pfam" id="PF00501"/>
    </source>
</evidence>
<dbReference type="VEuPathDB" id="FungiDB:ACLA_099170"/>
<dbReference type="AlphaFoldDB" id="A1CN36"/>
<gene>
    <name evidence="5" type="ORF">ACLA_099170</name>
</gene>
<protein>
    <recommendedName>
        <fullName evidence="4">AMP-dependent synthetase/ligase domain-containing protein</fullName>
    </recommendedName>
</protein>
<evidence type="ECO:0000313" key="5">
    <source>
        <dbReference type="EMBL" id="EAW08973.1"/>
    </source>
</evidence>
<dbReference type="InterPro" id="IPR000873">
    <property type="entry name" value="AMP-dep_synth/lig_dom"/>
</dbReference>
<keyword evidence="3" id="KW-0812">Transmembrane</keyword>
<evidence type="ECO:0000256" key="1">
    <source>
        <dbReference type="ARBA" id="ARBA00006432"/>
    </source>
</evidence>
<accession>A1CN36</accession>
<dbReference type="HOGENOM" id="CLU_1389907_0_0_1"/>
<dbReference type="Pfam" id="PF00501">
    <property type="entry name" value="AMP-binding"/>
    <property type="match status" value="1"/>
</dbReference>
<keyword evidence="3" id="KW-0472">Membrane</keyword>
<dbReference type="EMBL" id="DS027058">
    <property type="protein sequence ID" value="EAW08973.1"/>
    <property type="molecule type" value="Genomic_DNA"/>
</dbReference>
<organism evidence="5 6">
    <name type="scientific">Aspergillus clavatus (strain ATCC 1007 / CBS 513.65 / DSM 816 / NCTC 3887 / NRRL 1 / QM 1276 / 107)</name>
    <dbReference type="NCBI Taxonomy" id="344612"/>
    <lineage>
        <taxon>Eukaryota</taxon>
        <taxon>Fungi</taxon>
        <taxon>Dikarya</taxon>
        <taxon>Ascomycota</taxon>
        <taxon>Pezizomycotina</taxon>
        <taxon>Eurotiomycetes</taxon>
        <taxon>Eurotiomycetidae</taxon>
        <taxon>Eurotiales</taxon>
        <taxon>Aspergillaceae</taxon>
        <taxon>Aspergillus</taxon>
        <taxon>Aspergillus subgen. Fumigati</taxon>
    </lineage>
</organism>
<keyword evidence="2" id="KW-0436">Ligase</keyword>
<dbReference type="Gene3D" id="3.40.50.980">
    <property type="match status" value="2"/>
</dbReference>
<dbReference type="PANTHER" id="PTHR24096">
    <property type="entry name" value="LONG-CHAIN-FATTY-ACID--COA LIGASE"/>
    <property type="match status" value="1"/>
</dbReference>
<dbReference type="RefSeq" id="XP_001270399.1">
    <property type="nucleotide sequence ID" value="XM_001270398.1"/>
</dbReference>
<dbReference type="OrthoDB" id="6509636at2759"/>